<dbReference type="SUPFAM" id="SSF51735">
    <property type="entry name" value="NAD(P)-binding Rossmann-fold domains"/>
    <property type="match status" value="1"/>
</dbReference>
<evidence type="ECO:0000313" key="4">
    <source>
        <dbReference type="Proteomes" id="UP001519641"/>
    </source>
</evidence>
<gene>
    <name evidence="3" type="ORF">KK097_12195</name>
</gene>
<dbReference type="Proteomes" id="UP001519641">
    <property type="component" value="Unassembled WGS sequence"/>
</dbReference>
<sequence>MSADDRRTVVVTGASAGLGYHAAEQLAAAGHRVVLATRDGDRAASAERSIRRHVDGASLAHVHLDLADLDSVHAAADELAVLEPDGVDAVVNNAGVVGSSTRGSTAQGTELQIGTNHLGHFAWIGLVLPLLERRAGRVVHLGSIAHRFARLDPVDPLGVGRYSNHRQYARSKLAVMLFGFELAERLADSGSSVSSVVAHPGLSLERLSPARPDIAPSRPEPSWIRPPQRLAAQGKDVGAQPLVHAAVGTDVRSGEYWGPAGWMQLRGPAAVVRAEPRAHDRTAAARLWAASEQASGVAFALDALV</sequence>
<dbReference type="PRINTS" id="PR00081">
    <property type="entry name" value="GDHRDH"/>
</dbReference>
<reference evidence="3 4" key="1">
    <citation type="submission" date="2021-05" db="EMBL/GenBank/DDBJ databases">
        <title>Whole genome sequence of Curtobacterium flaccumfaciens pv. flaccumfaciens strain CFBP 8819.</title>
        <authorList>
            <person name="Osdaghi E."/>
            <person name="Taghouti G."/>
            <person name="Portier P."/>
            <person name="Fazliarab A."/>
            <person name="Taghavi S.M."/>
            <person name="Briand M."/>
            <person name="Le-Saux M."/>
            <person name="Jacques M.-A."/>
        </authorList>
    </citation>
    <scope>NUCLEOTIDE SEQUENCE [LARGE SCALE GENOMIC DNA]</scope>
    <source>
        <strain evidence="3 4">CFBP 8819</strain>
    </source>
</reference>
<evidence type="ECO:0000256" key="1">
    <source>
        <dbReference type="ARBA" id="ARBA00023002"/>
    </source>
</evidence>
<dbReference type="Pfam" id="PF00106">
    <property type="entry name" value="adh_short"/>
    <property type="match status" value="1"/>
</dbReference>
<evidence type="ECO:0000256" key="2">
    <source>
        <dbReference type="RuleBase" id="RU000363"/>
    </source>
</evidence>
<keyword evidence="4" id="KW-1185">Reference proteome</keyword>
<comment type="caution">
    <text evidence="3">The sequence shown here is derived from an EMBL/GenBank/DDBJ whole genome shotgun (WGS) entry which is preliminary data.</text>
</comment>
<protein>
    <submittedName>
        <fullName evidence="3">SDR family NAD(P)-dependent oxidoreductase</fullName>
    </submittedName>
</protein>
<accession>A0ABS5VI61</accession>
<dbReference type="InterPro" id="IPR036291">
    <property type="entry name" value="NAD(P)-bd_dom_sf"/>
</dbReference>
<organism evidence="3 4">
    <name type="scientific">Curtobacterium aurantiacum</name>
    <dbReference type="NCBI Taxonomy" id="3236919"/>
    <lineage>
        <taxon>Bacteria</taxon>
        <taxon>Bacillati</taxon>
        <taxon>Actinomycetota</taxon>
        <taxon>Actinomycetes</taxon>
        <taxon>Micrococcales</taxon>
        <taxon>Microbacteriaceae</taxon>
        <taxon>Curtobacterium</taxon>
    </lineage>
</organism>
<dbReference type="PANTHER" id="PTHR43157:SF31">
    <property type="entry name" value="PHOSPHATIDYLINOSITOL-GLYCAN BIOSYNTHESIS CLASS F PROTEIN"/>
    <property type="match status" value="1"/>
</dbReference>
<dbReference type="PRINTS" id="PR00080">
    <property type="entry name" value="SDRFAMILY"/>
</dbReference>
<dbReference type="PANTHER" id="PTHR43157">
    <property type="entry name" value="PHOSPHATIDYLINOSITOL-GLYCAN BIOSYNTHESIS CLASS F PROTEIN-RELATED"/>
    <property type="match status" value="1"/>
</dbReference>
<dbReference type="EMBL" id="JAHEWS010000018">
    <property type="protein sequence ID" value="MBT1588576.1"/>
    <property type="molecule type" value="Genomic_DNA"/>
</dbReference>
<comment type="similarity">
    <text evidence="2">Belongs to the short-chain dehydrogenases/reductases (SDR) family.</text>
</comment>
<dbReference type="RefSeq" id="WP_214544984.1">
    <property type="nucleotide sequence ID" value="NZ_JAHEWS010000018.1"/>
</dbReference>
<dbReference type="InterPro" id="IPR002347">
    <property type="entry name" value="SDR_fam"/>
</dbReference>
<name>A0ABS5VI61_9MICO</name>
<proteinExistence type="inferred from homology"/>
<evidence type="ECO:0000313" key="3">
    <source>
        <dbReference type="EMBL" id="MBT1588576.1"/>
    </source>
</evidence>
<keyword evidence="1" id="KW-0560">Oxidoreductase</keyword>
<dbReference type="Gene3D" id="3.40.50.720">
    <property type="entry name" value="NAD(P)-binding Rossmann-like Domain"/>
    <property type="match status" value="1"/>
</dbReference>